<dbReference type="AlphaFoldDB" id="A0A940DVU8"/>
<sequence length="144" mass="15799">MAVKSMNVLRMAVCLCVSVAVSGCISDGPALEKEFTDSSQIGFTVKGEVEHRFDPSGWQTVYSPSRCEFVVCSDNMSDFYMLRCSRVPREVGEEVGCDVTWTTYSDIKKKKGLEFKVTKTDPETGAVWLWCSSAMIGATVVIAG</sequence>
<organism evidence="2 3">
    <name type="scientific">Candidatus Cryptobacteroides avicola</name>
    <dbReference type="NCBI Taxonomy" id="2840757"/>
    <lineage>
        <taxon>Bacteria</taxon>
        <taxon>Pseudomonadati</taxon>
        <taxon>Bacteroidota</taxon>
        <taxon>Bacteroidia</taxon>
        <taxon>Bacteroidales</taxon>
        <taxon>Candidatus Cryptobacteroides</taxon>
    </lineage>
</organism>
<reference evidence="2" key="2">
    <citation type="journal article" date="2021" name="PeerJ">
        <title>Extensive microbial diversity within the chicken gut microbiome revealed by metagenomics and culture.</title>
        <authorList>
            <person name="Gilroy R."/>
            <person name="Ravi A."/>
            <person name="Getino M."/>
            <person name="Pursley I."/>
            <person name="Horton D.L."/>
            <person name="Alikhan N.F."/>
            <person name="Baker D."/>
            <person name="Gharbi K."/>
            <person name="Hall N."/>
            <person name="Watson M."/>
            <person name="Adriaenssens E.M."/>
            <person name="Foster-Nyarko E."/>
            <person name="Jarju S."/>
            <person name="Secka A."/>
            <person name="Antonio M."/>
            <person name="Oren A."/>
            <person name="Chaudhuri R.R."/>
            <person name="La Ragione R."/>
            <person name="Hildebrand F."/>
            <person name="Pallen M.J."/>
        </authorList>
    </citation>
    <scope>NUCLEOTIDE SEQUENCE</scope>
    <source>
        <strain evidence="2">G3-8215</strain>
    </source>
</reference>
<evidence type="ECO:0000313" key="3">
    <source>
        <dbReference type="Proteomes" id="UP000725002"/>
    </source>
</evidence>
<evidence type="ECO:0008006" key="4">
    <source>
        <dbReference type="Google" id="ProtNLM"/>
    </source>
</evidence>
<dbReference type="EMBL" id="JADILV010000079">
    <property type="protein sequence ID" value="MBO8484576.1"/>
    <property type="molecule type" value="Genomic_DNA"/>
</dbReference>
<dbReference type="PROSITE" id="PS51257">
    <property type="entry name" value="PROKAR_LIPOPROTEIN"/>
    <property type="match status" value="1"/>
</dbReference>
<comment type="caution">
    <text evidence="2">The sequence shown here is derived from an EMBL/GenBank/DDBJ whole genome shotgun (WGS) entry which is preliminary data.</text>
</comment>
<keyword evidence="1" id="KW-0732">Signal</keyword>
<reference evidence="2" key="1">
    <citation type="submission" date="2020-10" db="EMBL/GenBank/DDBJ databases">
        <authorList>
            <person name="Gilroy R."/>
        </authorList>
    </citation>
    <scope>NUCLEOTIDE SEQUENCE</scope>
    <source>
        <strain evidence="2">G3-8215</strain>
    </source>
</reference>
<evidence type="ECO:0000313" key="2">
    <source>
        <dbReference type="EMBL" id="MBO8484576.1"/>
    </source>
</evidence>
<gene>
    <name evidence="2" type="ORF">IAB75_10775</name>
</gene>
<feature type="signal peptide" evidence="1">
    <location>
        <begin position="1"/>
        <end position="22"/>
    </location>
</feature>
<feature type="chain" id="PRO_5037555476" description="Lipoprotein" evidence="1">
    <location>
        <begin position="23"/>
        <end position="144"/>
    </location>
</feature>
<dbReference type="Proteomes" id="UP000725002">
    <property type="component" value="Unassembled WGS sequence"/>
</dbReference>
<accession>A0A940DVU8</accession>
<protein>
    <recommendedName>
        <fullName evidence="4">Lipoprotein</fullName>
    </recommendedName>
</protein>
<proteinExistence type="predicted"/>
<name>A0A940DVU8_9BACT</name>
<evidence type="ECO:0000256" key="1">
    <source>
        <dbReference type="SAM" id="SignalP"/>
    </source>
</evidence>